<dbReference type="OrthoDB" id="10255763at2759"/>
<organism evidence="5 6">
    <name type="scientific">Naegleria fowleri</name>
    <name type="common">Brain eating amoeba</name>
    <dbReference type="NCBI Taxonomy" id="5763"/>
    <lineage>
        <taxon>Eukaryota</taxon>
        <taxon>Discoba</taxon>
        <taxon>Heterolobosea</taxon>
        <taxon>Tetramitia</taxon>
        <taxon>Eutetramitia</taxon>
        <taxon>Vahlkampfiidae</taxon>
        <taxon>Naegleria</taxon>
    </lineage>
</organism>
<dbReference type="Pfam" id="PF05853">
    <property type="entry name" value="BKACE"/>
    <property type="match status" value="1"/>
</dbReference>
<dbReference type="EMBL" id="VFQX01000030">
    <property type="protein sequence ID" value="KAF0978310.1"/>
    <property type="molecule type" value="Genomic_DNA"/>
</dbReference>
<evidence type="ECO:0000313" key="5">
    <source>
        <dbReference type="EMBL" id="KAF0978310.1"/>
    </source>
</evidence>
<dbReference type="GO" id="GO:0046872">
    <property type="term" value="F:metal ion binding"/>
    <property type="evidence" value="ECO:0007669"/>
    <property type="project" value="UniProtKB-KW"/>
</dbReference>
<gene>
    <name evidence="5" type="ORF">FDP41_002825</name>
</gene>
<dbReference type="GeneID" id="68110043"/>
<evidence type="ECO:0000256" key="1">
    <source>
        <dbReference type="ARBA" id="ARBA00001947"/>
    </source>
</evidence>
<dbReference type="AlphaFoldDB" id="A0A6A5BXG3"/>
<dbReference type="PANTHER" id="PTHR37418:SF2">
    <property type="entry name" value="3-KETO-5-AMINOHEXANOATE CLEAVAGE ENZYME"/>
    <property type="match status" value="1"/>
</dbReference>
<dbReference type="Proteomes" id="UP000444721">
    <property type="component" value="Unassembled WGS sequence"/>
</dbReference>
<dbReference type="InterPro" id="IPR013785">
    <property type="entry name" value="Aldolase_TIM"/>
</dbReference>
<dbReference type="RefSeq" id="XP_044563023.1">
    <property type="nucleotide sequence ID" value="XM_044706062.1"/>
</dbReference>
<evidence type="ECO:0008006" key="7">
    <source>
        <dbReference type="Google" id="ProtNLM"/>
    </source>
</evidence>
<comment type="caution">
    <text evidence="5">The sequence shown here is derived from an EMBL/GenBank/DDBJ whole genome shotgun (WGS) entry which is preliminary data.</text>
</comment>
<dbReference type="VEuPathDB" id="AmoebaDB:NF0126570"/>
<keyword evidence="2" id="KW-0808">Transferase</keyword>
<comment type="cofactor">
    <cofactor evidence="1">
        <name>Zn(2+)</name>
        <dbReference type="ChEBI" id="CHEBI:29105"/>
    </cofactor>
</comment>
<keyword evidence="6" id="KW-1185">Reference proteome</keyword>
<dbReference type="OMA" id="AIVHCHV"/>
<dbReference type="VEuPathDB" id="AmoebaDB:FDP41_002825"/>
<evidence type="ECO:0000313" key="6">
    <source>
        <dbReference type="Proteomes" id="UP000444721"/>
    </source>
</evidence>
<accession>A0A6A5BXG3</accession>
<sequence>MFKCIRSCASSETCRRTTTTSYRISLISSSHPCTSSFGWKYEKPLKRLHKAFLYSNNRSWINERDHSSYGHYSQSVTTRSKQEQHHHEKPVLITAALTGDVPSKNRHMRVPLTPEEIIQDTCEVFEAGARMIHVHVRDDEGKPTYKYEYYERVLEGVRKNCPEMIVQFSTGNYAPNVEERVKCFQLEQKPDMGSWTPGSTNFLPARKGSDIYWNTNEDVEEILKVMKENGIRPDVAIFDASMLYRTHMLMKLGWITAPVRLMFVFGGYMALPPRESLIKFFVSECDELFGRENYTWCGVGIGWNHSQLQRMTLLNGGHPRTGFEDSFLIKRRVIAKSNKQLVQHLAEICEEFERPIATPQQAREILGLNVAIDTNIEGLILPTKASGVFGWSQENSNDLYVRNEKESPNKYVI</sequence>
<proteinExistence type="predicted"/>
<evidence type="ECO:0000256" key="4">
    <source>
        <dbReference type="ARBA" id="ARBA00022833"/>
    </source>
</evidence>
<dbReference type="Gene3D" id="3.20.20.70">
    <property type="entry name" value="Aldolase class I"/>
    <property type="match status" value="1"/>
</dbReference>
<evidence type="ECO:0000256" key="2">
    <source>
        <dbReference type="ARBA" id="ARBA00022679"/>
    </source>
</evidence>
<keyword evidence="3" id="KW-0479">Metal-binding</keyword>
<reference evidence="5 6" key="1">
    <citation type="journal article" date="2019" name="Sci. Rep.">
        <title>Nanopore sequencing improves the draft genome of the human pathogenic amoeba Naegleria fowleri.</title>
        <authorList>
            <person name="Liechti N."/>
            <person name="Schurch N."/>
            <person name="Bruggmann R."/>
            <person name="Wittwer M."/>
        </authorList>
    </citation>
    <scope>NUCLEOTIDE SEQUENCE [LARGE SCALE GENOMIC DNA]</scope>
    <source>
        <strain evidence="5 6">ATCC 30894</strain>
    </source>
</reference>
<dbReference type="GO" id="GO:0043720">
    <property type="term" value="F:3-keto-5-aminohexanoate cleavage activity"/>
    <property type="evidence" value="ECO:0007669"/>
    <property type="project" value="InterPro"/>
</dbReference>
<dbReference type="PANTHER" id="PTHR37418">
    <property type="entry name" value="3-KETO-5-AMINOHEXANOATE CLEAVAGE ENZYME-RELATED"/>
    <property type="match status" value="1"/>
</dbReference>
<name>A0A6A5BXG3_NAEFO</name>
<dbReference type="VEuPathDB" id="AmoebaDB:NfTy_056270"/>
<protein>
    <recommendedName>
        <fullName evidence="7">3-keto-5-aminohexanoate cleavage enzyme</fullName>
    </recommendedName>
</protein>
<keyword evidence="4" id="KW-0862">Zinc</keyword>
<dbReference type="InterPro" id="IPR008567">
    <property type="entry name" value="BKACE"/>
</dbReference>
<evidence type="ECO:0000256" key="3">
    <source>
        <dbReference type="ARBA" id="ARBA00022723"/>
    </source>
</evidence>